<keyword evidence="6" id="KW-0325">Glycoprotein</keyword>
<gene>
    <name evidence="8" type="ORF">Tsubulata_028861</name>
</gene>
<sequence>MIRSALGYLVALDGYPRRFHLPEIVGCLIRTRSGGHDYEGLSYTSDVPFVILDVNPLRSIKIDIENETAWVEAGATLGELYYNIAHKSKVHAFPAGVCATLGTGGHFSGGGYGNLMRKYGLSVDNIVDALMVDANGEILNRETMGEDLFWAIRGGGGASFGVILAWKIALVRVPEKVTVFRIGRTLEEGATDVVYWWQHIAPHLDRNLFIRVMPVVVNSTQTNKKTIKVSFIGLFLGRTGRLLSLMAKSFPQLNQQRNDCREVSWLVSTLLWANLPESDAGILLERPSGPRNFFKSKSDFVNEAIPKEGLESIWEMMLRNGNLWMQWNPYGGRMSEIASNATAYPHRAGYLFKIQYYAGWEDDRIDAKAKLRSARVFYAGMAPHVTKNPRLAFQNYRDLDIGRNPSNRTNIKKAKVYGEKYFKDNFLRLTQVKARVDPGNFFRHEQSIPPFHEKFACLRA</sequence>
<dbReference type="InterPro" id="IPR016169">
    <property type="entry name" value="FAD-bd_PCMH_sub2"/>
</dbReference>
<evidence type="ECO:0000259" key="7">
    <source>
        <dbReference type="PROSITE" id="PS51387"/>
    </source>
</evidence>
<dbReference type="OrthoDB" id="407275at2759"/>
<dbReference type="SUPFAM" id="SSF56176">
    <property type="entry name" value="FAD-binding/transporter-associated domain-like"/>
    <property type="match status" value="1"/>
</dbReference>
<dbReference type="InterPro" id="IPR006094">
    <property type="entry name" value="Oxid_FAD_bind_N"/>
</dbReference>
<dbReference type="InterPro" id="IPR036318">
    <property type="entry name" value="FAD-bd_PCMH-like_sf"/>
</dbReference>
<proteinExistence type="inferred from homology"/>
<dbReference type="Gene3D" id="3.30.43.10">
    <property type="entry name" value="Uridine Diphospho-n-acetylenolpyruvylglucosamine Reductase, domain 2"/>
    <property type="match status" value="1"/>
</dbReference>
<dbReference type="Gene3D" id="3.40.462.20">
    <property type="match status" value="1"/>
</dbReference>
<reference evidence="8" key="1">
    <citation type="submission" date="2022-02" db="EMBL/GenBank/DDBJ databases">
        <authorList>
            <person name="Henning P.M."/>
            <person name="McCubbin A.G."/>
            <person name="Shore J.S."/>
        </authorList>
    </citation>
    <scope>NUCLEOTIDE SEQUENCE</scope>
    <source>
        <strain evidence="8">F60SS</strain>
        <tissue evidence="8">Leaves</tissue>
    </source>
</reference>
<dbReference type="InterPro" id="IPR016167">
    <property type="entry name" value="FAD-bd_PCMH_sub1"/>
</dbReference>
<evidence type="ECO:0000256" key="2">
    <source>
        <dbReference type="ARBA" id="ARBA00005466"/>
    </source>
</evidence>
<comment type="cofactor">
    <cofactor evidence="1">
        <name>FAD</name>
        <dbReference type="ChEBI" id="CHEBI:57692"/>
    </cofactor>
</comment>
<feature type="domain" description="FAD-binding PCMH-type" evidence="7">
    <location>
        <begin position="1"/>
        <end position="173"/>
    </location>
</feature>
<dbReference type="Gene3D" id="3.30.465.10">
    <property type="match status" value="1"/>
</dbReference>
<evidence type="ECO:0000313" key="9">
    <source>
        <dbReference type="Proteomes" id="UP001141552"/>
    </source>
</evidence>
<evidence type="ECO:0000256" key="5">
    <source>
        <dbReference type="ARBA" id="ARBA00022827"/>
    </source>
</evidence>
<dbReference type="Pfam" id="PF01565">
    <property type="entry name" value="FAD_binding_4"/>
    <property type="match status" value="1"/>
</dbReference>
<accession>A0A9Q0JFJ7</accession>
<dbReference type="AlphaFoldDB" id="A0A9Q0JFJ7"/>
<keyword evidence="3" id="KW-0285">Flavoprotein</keyword>
<dbReference type="EMBL" id="JAKUCV010002938">
    <property type="protein sequence ID" value="KAJ4840826.1"/>
    <property type="molecule type" value="Genomic_DNA"/>
</dbReference>
<dbReference type="Proteomes" id="UP001141552">
    <property type="component" value="Unassembled WGS sequence"/>
</dbReference>
<evidence type="ECO:0000256" key="4">
    <source>
        <dbReference type="ARBA" id="ARBA00022729"/>
    </source>
</evidence>
<comment type="caution">
    <text evidence="8">The sequence shown here is derived from an EMBL/GenBank/DDBJ whole genome shotgun (WGS) entry which is preliminary data.</text>
</comment>
<evidence type="ECO:0000256" key="3">
    <source>
        <dbReference type="ARBA" id="ARBA00022630"/>
    </source>
</evidence>
<reference evidence="8" key="2">
    <citation type="journal article" date="2023" name="Plants (Basel)">
        <title>Annotation of the Turnera subulata (Passifloraceae) Draft Genome Reveals the S-Locus Evolved after the Divergence of Turneroideae from Passifloroideae in a Stepwise Manner.</title>
        <authorList>
            <person name="Henning P.M."/>
            <person name="Roalson E.H."/>
            <person name="Mir W."/>
            <person name="McCubbin A.G."/>
            <person name="Shore J.S."/>
        </authorList>
    </citation>
    <scope>NUCLEOTIDE SEQUENCE</scope>
    <source>
        <strain evidence="8">F60SS</strain>
    </source>
</reference>
<evidence type="ECO:0000256" key="6">
    <source>
        <dbReference type="ARBA" id="ARBA00023180"/>
    </source>
</evidence>
<dbReference type="PANTHER" id="PTHR32448">
    <property type="entry name" value="OS08G0158400 PROTEIN"/>
    <property type="match status" value="1"/>
</dbReference>
<dbReference type="GO" id="GO:0071949">
    <property type="term" value="F:FAD binding"/>
    <property type="evidence" value="ECO:0007669"/>
    <property type="project" value="InterPro"/>
</dbReference>
<comment type="similarity">
    <text evidence="2">Belongs to the oxygen-dependent FAD-linked oxidoreductase family.</text>
</comment>
<evidence type="ECO:0000256" key="1">
    <source>
        <dbReference type="ARBA" id="ARBA00001974"/>
    </source>
</evidence>
<evidence type="ECO:0000313" key="8">
    <source>
        <dbReference type="EMBL" id="KAJ4840826.1"/>
    </source>
</evidence>
<protein>
    <recommendedName>
        <fullName evidence="7">FAD-binding PCMH-type domain-containing protein</fullName>
    </recommendedName>
</protein>
<keyword evidence="9" id="KW-1185">Reference proteome</keyword>
<dbReference type="GO" id="GO:0016491">
    <property type="term" value="F:oxidoreductase activity"/>
    <property type="evidence" value="ECO:0007669"/>
    <property type="project" value="InterPro"/>
</dbReference>
<keyword evidence="4" id="KW-0732">Signal</keyword>
<keyword evidence="5" id="KW-0274">FAD</keyword>
<dbReference type="InterPro" id="IPR012951">
    <property type="entry name" value="BBE"/>
</dbReference>
<name>A0A9Q0JFJ7_9ROSI</name>
<dbReference type="InterPro" id="IPR016166">
    <property type="entry name" value="FAD-bd_PCMH"/>
</dbReference>
<dbReference type="Pfam" id="PF08031">
    <property type="entry name" value="BBE"/>
    <property type="match status" value="1"/>
</dbReference>
<organism evidence="8 9">
    <name type="scientific">Turnera subulata</name>
    <dbReference type="NCBI Taxonomy" id="218843"/>
    <lineage>
        <taxon>Eukaryota</taxon>
        <taxon>Viridiplantae</taxon>
        <taxon>Streptophyta</taxon>
        <taxon>Embryophyta</taxon>
        <taxon>Tracheophyta</taxon>
        <taxon>Spermatophyta</taxon>
        <taxon>Magnoliopsida</taxon>
        <taxon>eudicotyledons</taxon>
        <taxon>Gunneridae</taxon>
        <taxon>Pentapetalae</taxon>
        <taxon>rosids</taxon>
        <taxon>fabids</taxon>
        <taxon>Malpighiales</taxon>
        <taxon>Passifloraceae</taxon>
        <taxon>Turnera</taxon>
    </lineage>
</organism>
<dbReference type="PROSITE" id="PS51387">
    <property type="entry name" value="FAD_PCMH"/>
    <property type="match status" value="1"/>
</dbReference>